<keyword evidence="3" id="KW-1185">Reference proteome</keyword>
<gene>
    <name evidence="2" type="ORF">EVAR_16647_1</name>
</gene>
<accession>A0A4C1V0V8</accession>
<feature type="region of interest" description="Disordered" evidence="1">
    <location>
        <begin position="81"/>
        <end position="131"/>
    </location>
</feature>
<reference evidence="2 3" key="1">
    <citation type="journal article" date="2019" name="Commun. Biol.">
        <title>The bagworm genome reveals a unique fibroin gene that provides high tensile strength.</title>
        <authorList>
            <person name="Kono N."/>
            <person name="Nakamura H."/>
            <person name="Ohtoshi R."/>
            <person name="Tomita M."/>
            <person name="Numata K."/>
            <person name="Arakawa K."/>
        </authorList>
    </citation>
    <scope>NUCLEOTIDE SEQUENCE [LARGE SCALE GENOMIC DNA]</scope>
</reference>
<protein>
    <submittedName>
        <fullName evidence="2">Uncharacterized protein</fullName>
    </submittedName>
</protein>
<evidence type="ECO:0000313" key="3">
    <source>
        <dbReference type="Proteomes" id="UP000299102"/>
    </source>
</evidence>
<dbReference type="OrthoDB" id="410404at2759"/>
<name>A0A4C1V0V8_EUMVA</name>
<proteinExistence type="predicted"/>
<dbReference type="Proteomes" id="UP000299102">
    <property type="component" value="Unassembled WGS sequence"/>
</dbReference>
<comment type="caution">
    <text evidence="2">The sequence shown here is derived from an EMBL/GenBank/DDBJ whole genome shotgun (WGS) entry which is preliminary data.</text>
</comment>
<dbReference type="AlphaFoldDB" id="A0A4C1V0V8"/>
<sequence>MEGRTRLRQYERENVKELLQAARNQPTLKTQEILEGKQSPKSSRNHEEQIKLGIMKAVDELYQLSLALSRAPAGSRFEFAGEPLRSRRESSGGGRIGPCKSFGAWKRTSPNGVTAATCAGSRSRPPPTARN</sequence>
<dbReference type="EMBL" id="BGZK01000252">
    <property type="protein sequence ID" value="GBP31872.1"/>
    <property type="molecule type" value="Genomic_DNA"/>
</dbReference>
<feature type="region of interest" description="Disordered" evidence="1">
    <location>
        <begin position="21"/>
        <end position="47"/>
    </location>
</feature>
<evidence type="ECO:0000256" key="1">
    <source>
        <dbReference type="SAM" id="MobiDB-lite"/>
    </source>
</evidence>
<evidence type="ECO:0000313" key="2">
    <source>
        <dbReference type="EMBL" id="GBP31872.1"/>
    </source>
</evidence>
<organism evidence="2 3">
    <name type="scientific">Eumeta variegata</name>
    <name type="common">Bagworm moth</name>
    <name type="synonym">Eumeta japonica</name>
    <dbReference type="NCBI Taxonomy" id="151549"/>
    <lineage>
        <taxon>Eukaryota</taxon>
        <taxon>Metazoa</taxon>
        <taxon>Ecdysozoa</taxon>
        <taxon>Arthropoda</taxon>
        <taxon>Hexapoda</taxon>
        <taxon>Insecta</taxon>
        <taxon>Pterygota</taxon>
        <taxon>Neoptera</taxon>
        <taxon>Endopterygota</taxon>
        <taxon>Lepidoptera</taxon>
        <taxon>Glossata</taxon>
        <taxon>Ditrysia</taxon>
        <taxon>Tineoidea</taxon>
        <taxon>Psychidae</taxon>
        <taxon>Oiketicinae</taxon>
        <taxon>Eumeta</taxon>
    </lineage>
</organism>